<feature type="transmembrane region" description="Helical" evidence="1">
    <location>
        <begin position="106"/>
        <end position="124"/>
    </location>
</feature>
<dbReference type="Proteomes" id="UP000248134">
    <property type="component" value="Unassembled WGS sequence"/>
</dbReference>
<feature type="transmembrane region" description="Helical" evidence="1">
    <location>
        <begin position="230"/>
        <end position="250"/>
    </location>
</feature>
<evidence type="ECO:0000313" key="3">
    <source>
        <dbReference type="Proteomes" id="UP000248134"/>
    </source>
</evidence>
<comment type="caution">
    <text evidence="2">The sequence shown here is derived from an EMBL/GenBank/DDBJ whole genome shotgun (WGS) entry which is preliminary data.</text>
</comment>
<organism evidence="2 3">
    <name type="scientific">Rhodopseudomonas palustris</name>
    <dbReference type="NCBI Taxonomy" id="1076"/>
    <lineage>
        <taxon>Bacteria</taxon>
        <taxon>Pseudomonadati</taxon>
        <taxon>Pseudomonadota</taxon>
        <taxon>Alphaproteobacteria</taxon>
        <taxon>Hyphomicrobiales</taxon>
        <taxon>Nitrobacteraceae</taxon>
        <taxon>Rhodopseudomonas</taxon>
    </lineage>
</organism>
<proteinExistence type="predicted"/>
<protein>
    <submittedName>
        <fullName evidence="2">Short-chain dehydrogenase</fullName>
    </submittedName>
</protein>
<dbReference type="EMBL" id="QKQS01000006">
    <property type="protein sequence ID" value="PZA13540.1"/>
    <property type="molecule type" value="Genomic_DNA"/>
</dbReference>
<keyword evidence="1" id="KW-0812">Transmembrane</keyword>
<feature type="transmembrane region" description="Helical" evidence="1">
    <location>
        <begin position="161"/>
        <end position="179"/>
    </location>
</feature>
<evidence type="ECO:0000256" key="1">
    <source>
        <dbReference type="SAM" id="Phobius"/>
    </source>
</evidence>
<reference evidence="2 3" key="1">
    <citation type="submission" date="2018-06" db="EMBL/GenBank/DDBJ databases">
        <title>Draft Whole-Genome Sequence of the purple photosynthetic bacterium Rhodospeudomonas palustris XCP.</title>
        <authorList>
            <person name="Rayyan A."/>
            <person name="Meyer T.E."/>
            <person name="Kyndt J.A."/>
        </authorList>
    </citation>
    <scope>NUCLEOTIDE SEQUENCE [LARGE SCALE GENOMIC DNA]</scope>
    <source>
        <strain evidence="2 3">XCP</strain>
    </source>
</reference>
<feature type="transmembrane region" description="Helical" evidence="1">
    <location>
        <begin position="256"/>
        <end position="273"/>
    </location>
</feature>
<name>A0A323UPE5_RHOPL</name>
<dbReference type="InterPro" id="IPR010266">
    <property type="entry name" value="NnrS"/>
</dbReference>
<gene>
    <name evidence="2" type="ORF">DNX69_04030</name>
</gene>
<feature type="transmembrane region" description="Helical" evidence="1">
    <location>
        <begin position="285"/>
        <end position="311"/>
    </location>
</feature>
<feature type="transmembrane region" description="Helical" evidence="1">
    <location>
        <begin position="38"/>
        <end position="57"/>
    </location>
</feature>
<dbReference type="OrthoDB" id="9770040at2"/>
<feature type="transmembrane region" description="Helical" evidence="1">
    <location>
        <begin position="381"/>
        <end position="403"/>
    </location>
</feature>
<keyword evidence="1" id="KW-1133">Transmembrane helix</keyword>
<dbReference type="AlphaFoldDB" id="A0A323UPE5"/>
<sequence length="408" mass="43703">MSSTTIQSSAAGPVKRKPVPRYPLQSRWTILSAGFRPFFLLGAIFAAVAVLLWLPVYHGELTLQTAFAPRDWHVHEMLYGYLPAVITGFLLTAIPNWTGRLPLQGAPLATLAVVWLAGRLAVTFSADTGWLAALSIDACFLLLVALAALREIIAGRNWRNLNVVALLTLLLVGNVAFHLEAHFGGAADYSIRIGIAVVILLISLIGGRITPSFTRNWLVRQQPGRLPQPFNKVDMAIVAFSALTLVLWIVQPVSRISGAALLLPGVLHLVRLARWAGDRTVKEKLLLVLHVGYFFVPLGFLLTSAAAFGLIPVSAGIHAWMVGGAGVMTLAVMTRASLGHTGQQLTASLPTQGIYLAALLAVTARIAATLLPAWSDPLLHLAALGWATAFLGFALSYGPTLLARGKPH</sequence>
<dbReference type="RefSeq" id="WP_110784703.1">
    <property type="nucleotide sequence ID" value="NZ_QKQS01000006.1"/>
</dbReference>
<feature type="transmembrane region" description="Helical" evidence="1">
    <location>
        <begin position="317"/>
        <end position="333"/>
    </location>
</feature>
<keyword evidence="1" id="KW-0472">Membrane</keyword>
<feature type="transmembrane region" description="Helical" evidence="1">
    <location>
        <begin position="191"/>
        <end position="209"/>
    </location>
</feature>
<dbReference type="Pfam" id="PF05940">
    <property type="entry name" value="NnrS"/>
    <property type="match status" value="1"/>
</dbReference>
<evidence type="ECO:0000313" key="2">
    <source>
        <dbReference type="EMBL" id="PZA13540.1"/>
    </source>
</evidence>
<feature type="transmembrane region" description="Helical" evidence="1">
    <location>
        <begin position="130"/>
        <end position="149"/>
    </location>
</feature>
<accession>A0A323UPE5</accession>
<feature type="transmembrane region" description="Helical" evidence="1">
    <location>
        <begin position="77"/>
        <end position="94"/>
    </location>
</feature>
<feature type="transmembrane region" description="Helical" evidence="1">
    <location>
        <begin position="354"/>
        <end position="375"/>
    </location>
</feature>